<dbReference type="Proteomes" id="UP001458880">
    <property type="component" value="Unassembled WGS sequence"/>
</dbReference>
<comment type="caution">
    <text evidence="3">The sequence shown here is derived from an EMBL/GenBank/DDBJ whole genome shotgun (WGS) entry which is preliminary data.</text>
</comment>
<proteinExistence type="predicted"/>
<dbReference type="InterPro" id="IPR006578">
    <property type="entry name" value="MADF-dom"/>
</dbReference>
<dbReference type="PANTHER" id="PTHR12243:SF69">
    <property type="entry name" value="SI:CH73-59F11.3"/>
    <property type="match status" value="1"/>
</dbReference>
<accession>A0AAW1I9B5</accession>
<feature type="domain" description="MADF" evidence="2">
    <location>
        <begin position="6"/>
        <end position="108"/>
    </location>
</feature>
<dbReference type="Pfam" id="PF10545">
    <property type="entry name" value="MADF_DNA_bdg"/>
    <property type="match status" value="1"/>
</dbReference>
<protein>
    <submittedName>
        <fullName evidence="3">Alcohol dehydrogenase transcription factor Myb/SANT-like</fullName>
    </submittedName>
</protein>
<dbReference type="InterPro" id="IPR039353">
    <property type="entry name" value="TF_Adf1"/>
</dbReference>
<dbReference type="PANTHER" id="PTHR12243">
    <property type="entry name" value="MADF DOMAIN TRANSCRIPTION FACTOR"/>
    <property type="match status" value="1"/>
</dbReference>
<organism evidence="3 4">
    <name type="scientific">Popillia japonica</name>
    <name type="common">Japanese beetle</name>
    <dbReference type="NCBI Taxonomy" id="7064"/>
    <lineage>
        <taxon>Eukaryota</taxon>
        <taxon>Metazoa</taxon>
        <taxon>Ecdysozoa</taxon>
        <taxon>Arthropoda</taxon>
        <taxon>Hexapoda</taxon>
        <taxon>Insecta</taxon>
        <taxon>Pterygota</taxon>
        <taxon>Neoptera</taxon>
        <taxon>Endopterygota</taxon>
        <taxon>Coleoptera</taxon>
        <taxon>Polyphaga</taxon>
        <taxon>Scarabaeiformia</taxon>
        <taxon>Scarabaeidae</taxon>
        <taxon>Rutelinae</taxon>
        <taxon>Popillia</taxon>
    </lineage>
</organism>
<evidence type="ECO:0000313" key="4">
    <source>
        <dbReference type="Proteomes" id="UP001458880"/>
    </source>
</evidence>
<evidence type="ECO:0000259" key="2">
    <source>
        <dbReference type="PROSITE" id="PS51029"/>
    </source>
</evidence>
<keyword evidence="4" id="KW-1185">Reference proteome</keyword>
<dbReference type="EMBL" id="JASPKY010000744">
    <property type="protein sequence ID" value="KAK9685846.1"/>
    <property type="molecule type" value="Genomic_DNA"/>
</dbReference>
<dbReference type="GO" id="GO:0005634">
    <property type="term" value="C:nucleus"/>
    <property type="evidence" value="ECO:0007669"/>
    <property type="project" value="TreeGrafter"/>
</dbReference>
<dbReference type="GO" id="GO:0006357">
    <property type="term" value="P:regulation of transcription by RNA polymerase II"/>
    <property type="evidence" value="ECO:0007669"/>
    <property type="project" value="TreeGrafter"/>
</dbReference>
<name>A0AAW1I9B5_POPJA</name>
<gene>
    <name evidence="3" type="ORF">QE152_g37639</name>
</gene>
<dbReference type="SMART" id="SM00595">
    <property type="entry name" value="MADF"/>
    <property type="match status" value="1"/>
</dbReference>
<dbReference type="PROSITE" id="PS51029">
    <property type="entry name" value="MADF"/>
    <property type="match status" value="1"/>
</dbReference>
<evidence type="ECO:0000313" key="3">
    <source>
        <dbReference type="EMBL" id="KAK9685846.1"/>
    </source>
</evidence>
<sequence>MFDTEKFINAVENRPALYNLKLKDYSNRDLKLKLWEEVALIMYSNWQELPVENKNIIGRELQTKWKSLRDQFIKARKLERDIKSGASAGKKKKYIYYDQLQFLIHSDESRETGTNLSPDRDISTRQMEEVIGNIQEGSDSFRAPTPTPTGPTPHASTSTPRTQQRHNLFELYSFYI</sequence>
<feature type="region of interest" description="Disordered" evidence="1">
    <location>
        <begin position="134"/>
        <end position="163"/>
    </location>
</feature>
<evidence type="ECO:0000256" key="1">
    <source>
        <dbReference type="SAM" id="MobiDB-lite"/>
    </source>
</evidence>
<reference evidence="3 4" key="1">
    <citation type="journal article" date="2024" name="BMC Genomics">
        <title>De novo assembly and annotation of Popillia japonica's genome with initial clues to its potential as an invasive pest.</title>
        <authorList>
            <person name="Cucini C."/>
            <person name="Boschi S."/>
            <person name="Funari R."/>
            <person name="Cardaioli E."/>
            <person name="Iannotti N."/>
            <person name="Marturano G."/>
            <person name="Paoli F."/>
            <person name="Bruttini M."/>
            <person name="Carapelli A."/>
            <person name="Frati F."/>
            <person name="Nardi F."/>
        </authorList>
    </citation>
    <scope>NUCLEOTIDE SEQUENCE [LARGE SCALE GENOMIC DNA]</scope>
    <source>
        <strain evidence="3">DMR45628</strain>
    </source>
</reference>
<dbReference type="GO" id="GO:0005667">
    <property type="term" value="C:transcription regulator complex"/>
    <property type="evidence" value="ECO:0007669"/>
    <property type="project" value="TreeGrafter"/>
</dbReference>
<dbReference type="AlphaFoldDB" id="A0AAW1I9B5"/>